<evidence type="ECO:0000313" key="2">
    <source>
        <dbReference type="EMBL" id="ETN76923.1"/>
    </source>
</evidence>
<keyword evidence="3" id="KW-1185">Reference proteome</keyword>
<proteinExistence type="predicted"/>
<dbReference type="GO" id="GO:0008237">
    <property type="term" value="F:metallopeptidase activity"/>
    <property type="evidence" value="ECO:0007669"/>
    <property type="project" value="InterPro"/>
</dbReference>
<dbReference type="Gene3D" id="3.40.390.10">
    <property type="entry name" value="Collagenase (Catalytic Domain)"/>
    <property type="match status" value="1"/>
</dbReference>
<dbReference type="KEGG" id="nai:NECAME_00448"/>
<evidence type="ECO:0000313" key="3">
    <source>
        <dbReference type="Proteomes" id="UP000053676"/>
    </source>
</evidence>
<dbReference type="InterPro" id="IPR024079">
    <property type="entry name" value="MetalloPept_cat_dom_sf"/>
</dbReference>
<sequence>MEEFDAQNRPSFPKRKAGPHVTSNAQDTLQQFCRWQQLYNDRDEDSPNHHDVAILLTRGDICR</sequence>
<dbReference type="AlphaFoldDB" id="W2T4V9"/>
<evidence type="ECO:0000256" key="1">
    <source>
        <dbReference type="SAM" id="MobiDB-lite"/>
    </source>
</evidence>
<name>W2T4V9_NECAM</name>
<dbReference type="OrthoDB" id="5842692at2759"/>
<dbReference type="Proteomes" id="UP000053676">
    <property type="component" value="Unassembled WGS sequence"/>
</dbReference>
<reference evidence="3" key="1">
    <citation type="journal article" date="2014" name="Nat. Genet.">
        <title>Genome of the human hookworm Necator americanus.</title>
        <authorList>
            <person name="Tang Y.T."/>
            <person name="Gao X."/>
            <person name="Rosa B.A."/>
            <person name="Abubucker S."/>
            <person name="Hallsworth-Pepin K."/>
            <person name="Martin J."/>
            <person name="Tyagi R."/>
            <person name="Heizer E."/>
            <person name="Zhang X."/>
            <person name="Bhonagiri-Palsikar V."/>
            <person name="Minx P."/>
            <person name="Warren W.C."/>
            <person name="Wang Q."/>
            <person name="Zhan B."/>
            <person name="Hotez P.J."/>
            <person name="Sternberg P.W."/>
            <person name="Dougall A."/>
            <person name="Gaze S.T."/>
            <person name="Mulvenna J."/>
            <person name="Sotillo J."/>
            <person name="Ranganathan S."/>
            <person name="Rabelo E.M."/>
            <person name="Wilson R.K."/>
            <person name="Felgner P.L."/>
            <person name="Bethony J."/>
            <person name="Hawdon J.M."/>
            <person name="Gasser R.B."/>
            <person name="Loukas A."/>
            <person name="Mitreva M."/>
        </authorList>
    </citation>
    <scope>NUCLEOTIDE SEQUENCE [LARGE SCALE GENOMIC DNA]</scope>
</reference>
<accession>W2T4V9</accession>
<protein>
    <submittedName>
        <fullName evidence="2">Uncharacterized protein</fullName>
    </submittedName>
</protein>
<dbReference type="SUPFAM" id="SSF55486">
    <property type="entry name" value="Metalloproteases ('zincins'), catalytic domain"/>
    <property type="match status" value="1"/>
</dbReference>
<gene>
    <name evidence="2" type="ORF">NECAME_00448</name>
</gene>
<feature type="region of interest" description="Disordered" evidence="1">
    <location>
        <begin position="1"/>
        <end position="25"/>
    </location>
</feature>
<dbReference type="EMBL" id="KI660200">
    <property type="protein sequence ID" value="ETN76923.1"/>
    <property type="molecule type" value="Genomic_DNA"/>
</dbReference>
<organism evidence="2 3">
    <name type="scientific">Necator americanus</name>
    <name type="common">Human hookworm</name>
    <dbReference type="NCBI Taxonomy" id="51031"/>
    <lineage>
        <taxon>Eukaryota</taxon>
        <taxon>Metazoa</taxon>
        <taxon>Ecdysozoa</taxon>
        <taxon>Nematoda</taxon>
        <taxon>Chromadorea</taxon>
        <taxon>Rhabditida</taxon>
        <taxon>Rhabditina</taxon>
        <taxon>Rhabditomorpha</taxon>
        <taxon>Strongyloidea</taxon>
        <taxon>Ancylostomatidae</taxon>
        <taxon>Bunostominae</taxon>
        <taxon>Necator</taxon>
    </lineage>
</organism>